<name>A0AAJ0FBW1_9PEZI</name>
<dbReference type="Proteomes" id="UP001239445">
    <property type="component" value="Unassembled WGS sequence"/>
</dbReference>
<protein>
    <submittedName>
        <fullName evidence="2">Uncharacterized protein</fullName>
    </submittedName>
</protein>
<proteinExistence type="predicted"/>
<reference evidence="2" key="1">
    <citation type="submission" date="2023-06" db="EMBL/GenBank/DDBJ databases">
        <title>Genome-scale phylogeny and comparative genomics of the fungal order Sordariales.</title>
        <authorList>
            <consortium name="Lawrence Berkeley National Laboratory"/>
            <person name="Hensen N."/>
            <person name="Bonometti L."/>
            <person name="Westerberg I."/>
            <person name="Brannstrom I.O."/>
            <person name="Guillou S."/>
            <person name="Cros-Aarteil S."/>
            <person name="Calhoun S."/>
            <person name="Haridas S."/>
            <person name="Kuo A."/>
            <person name="Mondo S."/>
            <person name="Pangilinan J."/>
            <person name="Riley R."/>
            <person name="Labutti K."/>
            <person name="Andreopoulos B."/>
            <person name="Lipzen A."/>
            <person name="Chen C."/>
            <person name="Yanf M."/>
            <person name="Daum C."/>
            <person name="Ng V."/>
            <person name="Clum A."/>
            <person name="Steindorff A."/>
            <person name="Ohm R."/>
            <person name="Martin F."/>
            <person name="Silar P."/>
            <person name="Natvig D."/>
            <person name="Lalanne C."/>
            <person name="Gautier V."/>
            <person name="Ament-Velasquez S.L."/>
            <person name="Kruys A."/>
            <person name="Hutchinson M.I."/>
            <person name="Powell A.J."/>
            <person name="Barry K."/>
            <person name="Miller A.N."/>
            <person name="Grigoriev I.V."/>
            <person name="Debuchy R."/>
            <person name="Gladieux P."/>
            <person name="Thoren M.H."/>
            <person name="Johannesson H."/>
        </authorList>
    </citation>
    <scope>NUCLEOTIDE SEQUENCE</scope>
    <source>
        <strain evidence="2">PSN4</strain>
    </source>
</reference>
<comment type="caution">
    <text evidence="2">The sequence shown here is derived from an EMBL/GenBank/DDBJ whole genome shotgun (WGS) entry which is preliminary data.</text>
</comment>
<feature type="region of interest" description="Disordered" evidence="1">
    <location>
        <begin position="79"/>
        <end position="99"/>
    </location>
</feature>
<gene>
    <name evidence="2" type="ORF">QBC47DRAFT_360476</name>
</gene>
<keyword evidence="3" id="KW-1185">Reference proteome</keyword>
<dbReference type="AlphaFoldDB" id="A0AAJ0FBW1"/>
<dbReference type="EMBL" id="MU839833">
    <property type="protein sequence ID" value="KAK1755565.1"/>
    <property type="molecule type" value="Genomic_DNA"/>
</dbReference>
<sequence>MAGRPVDVEADGGGPHLLSARLKPDRQRMGDQNGLASTQSSIEDFVIRATEWPSPAPGSAVSTAVLGDYGLGEFTMTRRRGEKSTSGSWSGRRRRRRHPAGGGWWLDDALLGNWRLMADMCRQKRCVPHDLGRGQWQRPSADSPGLRFAWPGDEGRSCLRVQLGTGTWLQAFHNAGRRATYARQSCQNSGGRTGNCEEKLLEFKSSRLASGIHGSW</sequence>
<evidence type="ECO:0000313" key="2">
    <source>
        <dbReference type="EMBL" id="KAK1755565.1"/>
    </source>
</evidence>
<evidence type="ECO:0000313" key="3">
    <source>
        <dbReference type="Proteomes" id="UP001239445"/>
    </source>
</evidence>
<organism evidence="2 3">
    <name type="scientific">Echria macrotheca</name>
    <dbReference type="NCBI Taxonomy" id="438768"/>
    <lineage>
        <taxon>Eukaryota</taxon>
        <taxon>Fungi</taxon>
        <taxon>Dikarya</taxon>
        <taxon>Ascomycota</taxon>
        <taxon>Pezizomycotina</taxon>
        <taxon>Sordariomycetes</taxon>
        <taxon>Sordariomycetidae</taxon>
        <taxon>Sordariales</taxon>
        <taxon>Schizotheciaceae</taxon>
        <taxon>Echria</taxon>
    </lineage>
</organism>
<accession>A0AAJ0FBW1</accession>
<evidence type="ECO:0000256" key="1">
    <source>
        <dbReference type="SAM" id="MobiDB-lite"/>
    </source>
</evidence>
<feature type="region of interest" description="Disordered" evidence="1">
    <location>
        <begin position="1"/>
        <end position="37"/>
    </location>
</feature>